<sequence length="113" mass="12878">MENFLLVIITVFGILQIILFFKIWGMTNDVRIIRDKLLNNTQGRSSDNRTGTNFIPGQKFEDDDYAIIIATGQRVRIYGKTSNGKYKCYSGGTSSDLGKYEGFYDETELDRGE</sequence>
<dbReference type="RefSeq" id="WP_062178409.1">
    <property type="nucleotide sequence ID" value="NZ_BBXL01000005.1"/>
</dbReference>
<protein>
    <submittedName>
        <fullName evidence="2">Uncharacterized protein</fullName>
    </submittedName>
</protein>
<evidence type="ECO:0000313" key="2">
    <source>
        <dbReference type="EMBL" id="SHG46565.1"/>
    </source>
</evidence>
<reference evidence="3" key="1">
    <citation type="submission" date="2016-11" db="EMBL/GenBank/DDBJ databases">
        <authorList>
            <person name="Varghese N."/>
            <person name="Submissions S."/>
        </authorList>
    </citation>
    <scope>NUCLEOTIDE SEQUENCE [LARGE SCALE GENOMIC DNA]</scope>
    <source>
        <strain evidence="3">DSM 27370</strain>
    </source>
</reference>
<dbReference type="Proteomes" id="UP000184480">
    <property type="component" value="Unassembled WGS sequence"/>
</dbReference>
<evidence type="ECO:0000313" key="3">
    <source>
        <dbReference type="Proteomes" id="UP000184480"/>
    </source>
</evidence>
<keyword evidence="3" id="KW-1185">Reference proteome</keyword>
<organism evidence="2 3">
    <name type="scientific">Dysgonomonas macrotermitis</name>
    <dbReference type="NCBI Taxonomy" id="1346286"/>
    <lineage>
        <taxon>Bacteria</taxon>
        <taxon>Pseudomonadati</taxon>
        <taxon>Bacteroidota</taxon>
        <taxon>Bacteroidia</taxon>
        <taxon>Bacteroidales</taxon>
        <taxon>Dysgonomonadaceae</taxon>
        <taxon>Dysgonomonas</taxon>
    </lineage>
</organism>
<feature type="transmembrane region" description="Helical" evidence="1">
    <location>
        <begin position="6"/>
        <end position="24"/>
    </location>
</feature>
<dbReference type="AlphaFoldDB" id="A0A1M5K1J7"/>
<gene>
    <name evidence="2" type="ORF">SAMN05444362_1336</name>
</gene>
<keyword evidence="1" id="KW-1133">Transmembrane helix</keyword>
<keyword evidence="1" id="KW-0472">Membrane</keyword>
<evidence type="ECO:0000256" key="1">
    <source>
        <dbReference type="SAM" id="Phobius"/>
    </source>
</evidence>
<accession>A0A1M5K1J7</accession>
<proteinExistence type="predicted"/>
<name>A0A1M5K1J7_9BACT</name>
<keyword evidence="1" id="KW-0812">Transmembrane</keyword>
<dbReference type="OrthoDB" id="1083246at2"/>
<dbReference type="EMBL" id="FQUC01000033">
    <property type="protein sequence ID" value="SHG46565.1"/>
    <property type="molecule type" value="Genomic_DNA"/>
</dbReference>